<keyword evidence="3" id="KW-1185">Reference proteome</keyword>
<accession>A0A850HE73</accession>
<dbReference type="Proteomes" id="UP000546031">
    <property type="component" value="Unassembled WGS sequence"/>
</dbReference>
<evidence type="ECO:0000313" key="2">
    <source>
        <dbReference type="EMBL" id="NVE95128.1"/>
    </source>
</evidence>
<feature type="region of interest" description="Disordered" evidence="1">
    <location>
        <begin position="43"/>
        <end position="62"/>
    </location>
</feature>
<comment type="caution">
    <text evidence="2">The sequence shown here is derived from an EMBL/GenBank/DDBJ whole genome shotgun (WGS) entry which is preliminary data.</text>
</comment>
<reference evidence="2 3" key="1">
    <citation type="submission" date="2020-06" db="EMBL/GenBank/DDBJ databases">
        <title>Altererythrobacter lutimaris sp. nov., a marine bacterium isolated from a tidal flat.</title>
        <authorList>
            <person name="Kim D."/>
            <person name="Yoo Y."/>
            <person name="Kim J.-J."/>
        </authorList>
    </citation>
    <scope>NUCLEOTIDE SEQUENCE [LARGE SCALE GENOMIC DNA]</scope>
    <source>
        <strain evidence="2 3">JGD-16</strain>
    </source>
</reference>
<sequence>MVATLAVAACNQAEEKSYEADAEDMSGGELIVSREDPNAVEVDLPDTEMTNVANDESEASEP</sequence>
<dbReference type="EMBL" id="JABWTA010000001">
    <property type="protein sequence ID" value="NVE95128.1"/>
    <property type="molecule type" value="Genomic_DNA"/>
</dbReference>
<gene>
    <name evidence="2" type="ORF">HUO12_09485</name>
</gene>
<evidence type="ECO:0000313" key="3">
    <source>
        <dbReference type="Proteomes" id="UP000546031"/>
    </source>
</evidence>
<name>A0A850HE73_9SPHN</name>
<dbReference type="AlphaFoldDB" id="A0A850HE73"/>
<proteinExistence type="predicted"/>
<evidence type="ECO:0000256" key="1">
    <source>
        <dbReference type="SAM" id="MobiDB-lite"/>
    </source>
</evidence>
<protein>
    <submittedName>
        <fullName evidence="2">Uncharacterized protein</fullName>
    </submittedName>
</protein>
<organism evidence="2 3">
    <name type="scientific">Altererythrobacter lutimaris</name>
    <dbReference type="NCBI Taxonomy" id="2743979"/>
    <lineage>
        <taxon>Bacteria</taxon>
        <taxon>Pseudomonadati</taxon>
        <taxon>Pseudomonadota</taxon>
        <taxon>Alphaproteobacteria</taxon>
        <taxon>Sphingomonadales</taxon>
        <taxon>Erythrobacteraceae</taxon>
        <taxon>Altererythrobacter</taxon>
    </lineage>
</organism>